<proteinExistence type="predicted"/>
<organism evidence="2 3">
    <name type="scientific">Trebonia kvetii</name>
    <dbReference type="NCBI Taxonomy" id="2480626"/>
    <lineage>
        <taxon>Bacteria</taxon>
        <taxon>Bacillati</taxon>
        <taxon>Actinomycetota</taxon>
        <taxon>Actinomycetes</taxon>
        <taxon>Streptosporangiales</taxon>
        <taxon>Treboniaceae</taxon>
        <taxon>Trebonia</taxon>
    </lineage>
</organism>
<gene>
    <name evidence="2" type="ORF">EAS64_37790</name>
</gene>
<dbReference type="Pfam" id="PF00583">
    <property type="entry name" value="Acetyltransf_1"/>
    <property type="match status" value="1"/>
</dbReference>
<dbReference type="OrthoDB" id="3771710at2"/>
<dbReference type="AlphaFoldDB" id="A0A6P2BMU2"/>
<sequence>MEIRSLGYRTDLAILALEGSQVTDQGDHLVIRTPGNPDYWWGNFLLLRDLKPGSGAGWLVSFTAEFPGARHVALGLDETDADSVDPSELAGMTLERNAVMTAAAVHAPPQPNTEAVIRTLTGDADWRQSFELAAALYAGEPGGDTGFLAAQLKAKRALTEAGHAAWFGAFLDGTLVAQLGLVRGIEGLARYQSVETHPAARRRGLAGTLVWQAGAAAIAAGTRTLVMVADPDEVAIRVYRAVGFTETEAQLSFIRRPVE</sequence>
<name>A0A6P2BMU2_9ACTN</name>
<dbReference type="GO" id="GO:0016747">
    <property type="term" value="F:acyltransferase activity, transferring groups other than amino-acyl groups"/>
    <property type="evidence" value="ECO:0007669"/>
    <property type="project" value="InterPro"/>
</dbReference>
<evidence type="ECO:0000313" key="3">
    <source>
        <dbReference type="Proteomes" id="UP000460272"/>
    </source>
</evidence>
<comment type="caution">
    <text evidence="2">The sequence shown here is derived from an EMBL/GenBank/DDBJ whole genome shotgun (WGS) entry which is preliminary data.</text>
</comment>
<dbReference type="RefSeq" id="WP_145861161.1">
    <property type="nucleotide sequence ID" value="NZ_RPFW01000009.1"/>
</dbReference>
<feature type="domain" description="N-acetyltransferase" evidence="1">
    <location>
        <begin position="115"/>
        <end position="259"/>
    </location>
</feature>
<dbReference type="SUPFAM" id="SSF55729">
    <property type="entry name" value="Acyl-CoA N-acyltransferases (Nat)"/>
    <property type="match status" value="1"/>
</dbReference>
<dbReference type="Gene3D" id="3.40.630.30">
    <property type="match status" value="1"/>
</dbReference>
<evidence type="ECO:0000259" key="1">
    <source>
        <dbReference type="PROSITE" id="PS51186"/>
    </source>
</evidence>
<dbReference type="InterPro" id="IPR000182">
    <property type="entry name" value="GNAT_dom"/>
</dbReference>
<keyword evidence="3" id="KW-1185">Reference proteome</keyword>
<evidence type="ECO:0000313" key="2">
    <source>
        <dbReference type="EMBL" id="TVZ00389.1"/>
    </source>
</evidence>
<reference evidence="2 3" key="1">
    <citation type="submission" date="2018-11" db="EMBL/GenBank/DDBJ databases">
        <title>Trebonia kvetii gen.nov., sp.nov., a novel acidophilic actinobacterium, and proposal of the new actinobacterial family Treboniaceae fam. nov.</title>
        <authorList>
            <person name="Rapoport D."/>
            <person name="Sagova-Mareckova M."/>
            <person name="Sedlacek I."/>
            <person name="Provaznik J."/>
            <person name="Kralova S."/>
            <person name="Pavlinic D."/>
            <person name="Benes V."/>
            <person name="Kopecky J."/>
        </authorList>
    </citation>
    <scope>NUCLEOTIDE SEQUENCE [LARGE SCALE GENOMIC DNA]</scope>
    <source>
        <strain evidence="2 3">15Tr583</strain>
    </source>
</reference>
<accession>A0A6P2BMU2</accession>
<dbReference type="PROSITE" id="PS51186">
    <property type="entry name" value="GNAT"/>
    <property type="match status" value="1"/>
</dbReference>
<protein>
    <submittedName>
        <fullName evidence="2">GNAT family N-acetyltransferase</fullName>
    </submittedName>
</protein>
<dbReference type="Proteomes" id="UP000460272">
    <property type="component" value="Unassembled WGS sequence"/>
</dbReference>
<dbReference type="EMBL" id="RPFW01000009">
    <property type="protein sequence ID" value="TVZ00389.1"/>
    <property type="molecule type" value="Genomic_DNA"/>
</dbReference>
<dbReference type="InterPro" id="IPR016181">
    <property type="entry name" value="Acyl_CoA_acyltransferase"/>
</dbReference>
<keyword evidence="2" id="KW-0808">Transferase</keyword>